<evidence type="ECO:0000313" key="2">
    <source>
        <dbReference type="EMBL" id="NOU50606.1"/>
    </source>
</evidence>
<keyword evidence="1" id="KW-1133">Transmembrane helix</keyword>
<protein>
    <submittedName>
        <fullName evidence="2">Uncharacterized protein</fullName>
    </submittedName>
</protein>
<keyword evidence="1" id="KW-0472">Membrane</keyword>
<feature type="transmembrane region" description="Helical" evidence="1">
    <location>
        <begin position="91"/>
        <end position="112"/>
    </location>
</feature>
<organism evidence="2 3">
    <name type="scientific">Pseudoalteromonas caenipelagi</name>
    <dbReference type="NCBI Taxonomy" id="2726988"/>
    <lineage>
        <taxon>Bacteria</taxon>
        <taxon>Pseudomonadati</taxon>
        <taxon>Pseudomonadota</taxon>
        <taxon>Gammaproteobacteria</taxon>
        <taxon>Alteromonadales</taxon>
        <taxon>Pseudoalteromonadaceae</taxon>
        <taxon>Pseudoalteromonas</taxon>
    </lineage>
</organism>
<accession>A0A849VBE0</accession>
<dbReference type="RefSeq" id="WP_171625693.1">
    <property type="nucleotide sequence ID" value="NZ_JABBPG010000003.1"/>
</dbReference>
<reference evidence="2 3" key="1">
    <citation type="submission" date="2020-04" db="EMBL/GenBank/DDBJ databases">
        <title>Pseudoalteromonas caenipelagi sp. nov., isolated from a tidal flat.</title>
        <authorList>
            <person name="Park S."/>
            <person name="Yoon J.-H."/>
        </authorList>
    </citation>
    <scope>NUCLEOTIDE SEQUENCE [LARGE SCALE GENOMIC DNA]</scope>
    <source>
        <strain evidence="2 3">JBTF-M23</strain>
    </source>
</reference>
<sequence length="136" mass="14920">MKESLSSAHSEQGSVSLKAQFDALSDQGRQLIASYIDLFSNYSDLLKAKLKANLKILMTIFSLIVAAVMLLTMVWASLQVVFAYALVSTGFSWYASAGVVMTVNVVLVYYLIATAVKLFDKASGDLLDDFFNIDNE</sequence>
<gene>
    <name evidence="2" type="ORF">HG263_08630</name>
</gene>
<evidence type="ECO:0000313" key="3">
    <source>
        <dbReference type="Proteomes" id="UP000586305"/>
    </source>
</evidence>
<dbReference type="AlphaFoldDB" id="A0A849VBE0"/>
<keyword evidence="1" id="KW-0812">Transmembrane</keyword>
<proteinExistence type="predicted"/>
<name>A0A849VBE0_9GAMM</name>
<dbReference type="Proteomes" id="UP000586305">
    <property type="component" value="Unassembled WGS sequence"/>
</dbReference>
<feature type="transmembrane region" description="Helical" evidence="1">
    <location>
        <begin position="56"/>
        <end position="85"/>
    </location>
</feature>
<keyword evidence="3" id="KW-1185">Reference proteome</keyword>
<comment type="caution">
    <text evidence="2">The sequence shown here is derived from an EMBL/GenBank/DDBJ whole genome shotgun (WGS) entry which is preliminary data.</text>
</comment>
<dbReference type="EMBL" id="JABBPG010000003">
    <property type="protein sequence ID" value="NOU50606.1"/>
    <property type="molecule type" value="Genomic_DNA"/>
</dbReference>
<evidence type="ECO:0000256" key="1">
    <source>
        <dbReference type="SAM" id="Phobius"/>
    </source>
</evidence>